<evidence type="ECO:0000256" key="7">
    <source>
        <dbReference type="ARBA" id="ARBA00023136"/>
    </source>
</evidence>
<comment type="similarity">
    <text evidence="2">Belongs to the G-protein coupled receptor 2 family. Mth subfamily.</text>
</comment>
<evidence type="ECO:0000256" key="4">
    <source>
        <dbReference type="ARBA" id="ARBA00022729"/>
    </source>
</evidence>
<evidence type="ECO:0000256" key="9">
    <source>
        <dbReference type="ARBA" id="ARBA00023224"/>
    </source>
</evidence>
<evidence type="ECO:0000256" key="6">
    <source>
        <dbReference type="ARBA" id="ARBA00023040"/>
    </source>
</evidence>
<dbReference type="GO" id="GO:0007166">
    <property type="term" value="P:cell surface receptor signaling pathway"/>
    <property type="evidence" value="ECO:0007669"/>
    <property type="project" value="InterPro"/>
</dbReference>
<dbReference type="InterPro" id="IPR023311">
    <property type="entry name" value="Methusela_ecto_dom_2"/>
</dbReference>
<dbReference type="InterPro" id="IPR017981">
    <property type="entry name" value="GPCR_2-like_7TM"/>
</dbReference>
<dbReference type="OrthoDB" id="5854379at2759"/>
<dbReference type="AlphaFoldDB" id="A0A310SYI0"/>
<protein>
    <submittedName>
        <fullName evidence="12">G-protein coupled receptor Mth2</fullName>
    </submittedName>
</protein>
<evidence type="ECO:0000256" key="3">
    <source>
        <dbReference type="ARBA" id="ARBA00022692"/>
    </source>
</evidence>
<feature type="transmembrane region" description="Helical" evidence="10">
    <location>
        <begin position="416"/>
        <end position="432"/>
    </location>
</feature>
<keyword evidence="6" id="KW-0297">G-protein coupled receptor</keyword>
<comment type="subcellular location">
    <subcellularLocation>
        <location evidence="1">Membrane</location>
        <topology evidence="1">Multi-pass membrane protein</topology>
    </subcellularLocation>
</comment>
<keyword evidence="5 10" id="KW-1133">Transmembrane helix</keyword>
<feature type="transmembrane region" description="Helical" evidence="10">
    <location>
        <begin position="162"/>
        <end position="185"/>
    </location>
</feature>
<feature type="domain" description="G-protein coupled receptors family 2 profile 2" evidence="11">
    <location>
        <begin position="161"/>
        <end position="433"/>
    </location>
</feature>
<keyword evidence="4" id="KW-0732">Signal</keyword>
<dbReference type="PROSITE" id="PS50261">
    <property type="entry name" value="G_PROTEIN_RECEP_F2_4"/>
    <property type="match status" value="1"/>
</dbReference>
<keyword evidence="9" id="KW-0807">Transducer</keyword>
<keyword evidence="7 10" id="KW-0472">Membrane</keyword>
<dbReference type="Gene3D" id="1.20.1070.10">
    <property type="entry name" value="Rhodopsin 7-helix transmembrane proteins"/>
    <property type="match status" value="1"/>
</dbReference>
<keyword evidence="13" id="KW-1185">Reference proteome</keyword>
<evidence type="ECO:0000256" key="1">
    <source>
        <dbReference type="ARBA" id="ARBA00004141"/>
    </source>
</evidence>
<feature type="transmembrane region" description="Helical" evidence="10">
    <location>
        <begin position="273"/>
        <end position="294"/>
    </location>
</feature>
<reference evidence="12 13" key="1">
    <citation type="submission" date="2015-07" db="EMBL/GenBank/DDBJ databases">
        <title>The genome of Eufriesea mexicana.</title>
        <authorList>
            <person name="Pan H."/>
            <person name="Kapheim K."/>
        </authorList>
    </citation>
    <scope>NUCLEOTIDE SEQUENCE [LARGE SCALE GENOMIC DNA]</scope>
    <source>
        <strain evidence="12">0111107269</strain>
        <tissue evidence="12">Whole body</tissue>
    </source>
</reference>
<gene>
    <name evidence="12" type="ORF">WN48_07471</name>
</gene>
<organism evidence="12 13">
    <name type="scientific">Eufriesea mexicana</name>
    <dbReference type="NCBI Taxonomy" id="516756"/>
    <lineage>
        <taxon>Eukaryota</taxon>
        <taxon>Metazoa</taxon>
        <taxon>Ecdysozoa</taxon>
        <taxon>Arthropoda</taxon>
        <taxon>Hexapoda</taxon>
        <taxon>Insecta</taxon>
        <taxon>Pterygota</taxon>
        <taxon>Neoptera</taxon>
        <taxon>Endopterygota</taxon>
        <taxon>Hymenoptera</taxon>
        <taxon>Apocrita</taxon>
        <taxon>Aculeata</taxon>
        <taxon>Apoidea</taxon>
        <taxon>Anthophila</taxon>
        <taxon>Apidae</taxon>
        <taxon>Eufriesea</taxon>
    </lineage>
</organism>
<evidence type="ECO:0000313" key="13">
    <source>
        <dbReference type="Proteomes" id="UP000250275"/>
    </source>
</evidence>
<feature type="transmembrane region" description="Helical" evidence="10">
    <location>
        <begin position="229"/>
        <end position="252"/>
    </location>
</feature>
<feature type="transmembrane region" description="Helical" evidence="10">
    <location>
        <begin position="376"/>
        <end position="396"/>
    </location>
</feature>
<evidence type="ECO:0000259" key="11">
    <source>
        <dbReference type="PROSITE" id="PS50261"/>
    </source>
</evidence>
<keyword evidence="8 12" id="KW-0675">Receptor</keyword>
<evidence type="ECO:0000256" key="8">
    <source>
        <dbReference type="ARBA" id="ARBA00023170"/>
    </source>
</evidence>
<feature type="transmembrane region" description="Helical" evidence="10">
    <location>
        <begin position="325"/>
        <end position="349"/>
    </location>
</feature>
<dbReference type="Pfam" id="PF00002">
    <property type="entry name" value="7tm_2"/>
    <property type="match status" value="1"/>
</dbReference>
<dbReference type="PANTHER" id="PTHR46953">
    <property type="entry name" value="G-PROTEIN COUPLED RECEPTOR MTH-LIKE 1-RELATED"/>
    <property type="match status" value="1"/>
</dbReference>
<keyword evidence="3 10" id="KW-0812">Transmembrane</keyword>
<dbReference type="CDD" id="cd15039">
    <property type="entry name" value="7tmB3_Methuselah-like"/>
    <property type="match status" value="1"/>
</dbReference>
<proteinExistence type="inferred from homology"/>
<dbReference type="GO" id="GO:0016020">
    <property type="term" value="C:membrane"/>
    <property type="evidence" value="ECO:0007669"/>
    <property type="project" value="UniProtKB-SubCell"/>
</dbReference>
<accession>A0A310SYI0</accession>
<evidence type="ECO:0000256" key="5">
    <source>
        <dbReference type="ARBA" id="ARBA00022989"/>
    </source>
</evidence>
<dbReference type="EMBL" id="KQ759804">
    <property type="protein sequence ID" value="OAD62804.1"/>
    <property type="molecule type" value="Genomic_DNA"/>
</dbReference>
<dbReference type="InterPro" id="IPR052808">
    <property type="entry name" value="GPCR_Mth-like"/>
</dbReference>
<evidence type="ECO:0000313" key="12">
    <source>
        <dbReference type="EMBL" id="OAD62804.1"/>
    </source>
</evidence>
<dbReference type="Gene3D" id="2.170.180.11">
    <property type="entry name" value="Methuselah ectodomain, domain 2"/>
    <property type="match status" value="1"/>
</dbReference>
<name>A0A310SYI0_9HYME</name>
<dbReference type="InterPro" id="IPR000832">
    <property type="entry name" value="GPCR_2_secretin-like"/>
</dbReference>
<dbReference type="GO" id="GO:0004930">
    <property type="term" value="F:G protein-coupled receptor activity"/>
    <property type="evidence" value="ECO:0007669"/>
    <property type="project" value="UniProtKB-KW"/>
</dbReference>
<sequence length="475" mass="54665">MINIEDRWLKETNFSKNWTTIPDEYRNLSAVGKCCSVGEVLVYREFQGGVCTSENVSIAENFSPSFHFANASGYDHYGYHHDRFVAIVGNPCKYGRYILDPSNDSNDEHYLLMNGNIYTPHKKPGMLKLGVDYCLEVIPELGLQTFVCMAEDLIIVAAESRITMYACGLLLSVPFLILTIAAYSITPKLRDVYGRTLCRYCGCLALAFTMLAITQLWSVHLSRQACINIAFVIQFSFIACFFWLNAMCIEICSLVRSYVDRETYKRMKPRTLFFFYSLWCWGCSIILILLSMIMNLNPTIPTTYVKSNAHKDSCLFKSDTEAMPFFYVPVGLLLLGNVILIALTFIKLTKYQRDLDLRRLARNQESDRLDRKYLRCLMRAAFVCMIIFFLMGLNWSMELISWFVNADSFDWSSFDLVNALQGVLIFGLFVLRKPPRDFVWQRIQQFRGINVIPEAEVGSMELFLLPIMHNNSAPR</sequence>
<dbReference type="PANTHER" id="PTHR46953:SF1">
    <property type="entry name" value="G-PROTEIN COUPLED RECEPTOR MTH-LIKE 1-RELATED"/>
    <property type="match status" value="1"/>
</dbReference>
<dbReference type="Proteomes" id="UP000250275">
    <property type="component" value="Unassembled WGS sequence"/>
</dbReference>
<feature type="transmembrane region" description="Helical" evidence="10">
    <location>
        <begin position="197"/>
        <end position="217"/>
    </location>
</feature>
<evidence type="ECO:0000256" key="10">
    <source>
        <dbReference type="SAM" id="Phobius"/>
    </source>
</evidence>
<evidence type="ECO:0000256" key="2">
    <source>
        <dbReference type="ARBA" id="ARBA00008979"/>
    </source>
</evidence>